<gene>
    <name evidence="1" type="ORF">PSYICH_LOCUS14598</name>
</gene>
<organism evidence="1 2">
    <name type="scientific">Psylliodes chrysocephalus</name>
    <dbReference type="NCBI Taxonomy" id="3402493"/>
    <lineage>
        <taxon>Eukaryota</taxon>
        <taxon>Metazoa</taxon>
        <taxon>Ecdysozoa</taxon>
        <taxon>Arthropoda</taxon>
        <taxon>Hexapoda</taxon>
        <taxon>Insecta</taxon>
        <taxon>Pterygota</taxon>
        <taxon>Neoptera</taxon>
        <taxon>Endopterygota</taxon>
        <taxon>Coleoptera</taxon>
        <taxon>Polyphaga</taxon>
        <taxon>Cucujiformia</taxon>
        <taxon>Chrysomeloidea</taxon>
        <taxon>Chrysomelidae</taxon>
        <taxon>Galerucinae</taxon>
        <taxon>Alticini</taxon>
        <taxon>Psylliodes</taxon>
    </lineage>
</organism>
<evidence type="ECO:0000313" key="1">
    <source>
        <dbReference type="EMBL" id="CAH1114722.1"/>
    </source>
</evidence>
<proteinExistence type="predicted"/>
<dbReference type="EMBL" id="OV651820">
    <property type="protein sequence ID" value="CAH1114722.1"/>
    <property type="molecule type" value="Genomic_DNA"/>
</dbReference>
<dbReference type="AlphaFoldDB" id="A0A9P0D5N8"/>
<dbReference type="Proteomes" id="UP001153636">
    <property type="component" value="Chromosome 8"/>
</dbReference>
<sequence length="102" mass="11877">MTLKFFYFSKKVISSEISGDLFKILKIIVFDKDHFDKKSYKKKLENGRSFVGLLLDVKQENDVFHVLGTFPKYVFHVVGTFPKNDVHLRFHGSFWSSIQNGA</sequence>
<name>A0A9P0D5N8_9CUCU</name>
<reference evidence="1" key="1">
    <citation type="submission" date="2022-01" db="EMBL/GenBank/DDBJ databases">
        <authorList>
            <person name="King R."/>
        </authorList>
    </citation>
    <scope>NUCLEOTIDE SEQUENCE</scope>
</reference>
<evidence type="ECO:0000313" key="2">
    <source>
        <dbReference type="Proteomes" id="UP001153636"/>
    </source>
</evidence>
<keyword evidence="2" id="KW-1185">Reference proteome</keyword>
<accession>A0A9P0D5N8</accession>
<dbReference type="OrthoDB" id="6343684at2759"/>
<protein>
    <submittedName>
        <fullName evidence="1">Uncharacterized protein</fullName>
    </submittedName>
</protein>